<proteinExistence type="predicted"/>
<evidence type="ECO:0000256" key="1">
    <source>
        <dbReference type="SAM" id="MobiDB-lite"/>
    </source>
</evidence>
<protein>
    <recommendedName>
        <fullName evidence="4">Methyltransferase</fullName>
    </recommendedName>
</protein>
<name>A0A918USU5_9CAUL</name>
<accession>A0A918USU5</accession>
<evidence type="ECO:0000313" key="3">
    <source>
        <dbReference type="Proteomes" id="UP000662572"/>
    </source>
</evidence>
<comment type="caution">
    <text evidence="2">The sequence shown here is derived from an EMBL/GenBank/DDBJ whole genome shotgun (WGS) entry which is preliminary data.</text>
</comment>
<organism evidence="2 3">
    <name type="scientific">Asticcacaulis endophyticus</name>
    <dbReference type="NCBI Taxonomy" id="1395890"/>
    <lineage>
        <taxon>Bacteria</taxon>
        <taxon>Pseudomonadati</taxon>
        <taxon>Pseudomonadota</taxon>
        <taxon>Alphaproteobacteria</taxon>
        <taxon>Caulobacterales</taxon>
        <taxon>Caulobacteraceae</taxon>
        <taxon>Asticcacaulis</taxon>
    </lineage>
</organism>
<feature type="region of interest" description="Disordered" evidence="1">
    <location>
        <begin position="1"/>
        <end position="20"/>
    </location>
</feature>
<evidence type="ECO:0000313" key="2">
    <source>
        <dbReference type="EMBL" id="GGZ31804.1"/>
    </source>
</evidence>
<keyword evidence="3" id="KW-1185">Reference proteome</keyword>
<dbReference type="SUPFAM" id="SSF53335">
    <property type="entry name" value="S-adenosyl-L-methionine-dependent methyltransferases"/>
    <property type="match status" value="1"/>
</dbReference>
<dbReference type="AlphaFoldDB" id="A0A918USU5"/>
<dbReference type="RefSeq" id="WP_189486071.1">
    <property type="nucleotide sequence ID" value="NZ_BMZB01000002.1"/>
</dbReference>
<dbReference type="InterPro" id="IPR029063">
    <property type="entry name" value="SAM-dependent_MTases_sf"/>
</dbReference>
<dbReference type="EMBL" id="BMZB01000002">
    <property type="protein sequence ID" value="GGZ31804.1"/>
    <property type="molecule type" value="Genomic_DNA"/>
</dbReference>
<reference evidence="2" key="2">
    <citation type="submission" date="2020-09" db="EMBL/GenBank/DDBJ databases">
        <authorList>
            <person name="Sun Q."/>
            <person name="Kim S."/>
        </authorList>
    </citation>
    <scope>NUCLEOTIDE SEQUENCE</scope>
    <source>
        <strain evidence="2">KCTC 32296</strain>
    </source>
</reference>
<reference evidence="2" key="1">
    <citation type="journal article" date="2014" name="Int. J. Syst. Evol. Microbiol.">
        <title>Complete genome sequence of Corynebacterium casei LMG S-19264T (=DSM 44701T), isolated from a smear-ripened cheese.</title>
        <authorList>
            <consortium name="US DOE Joint Genome Institute (JGI-PGF)"/>
            <person name="Walter F."/>
            <person name="Albersmeier A."/>
            <person name="Kalinowski J."/>
            <person name="Ruckert C."/>
        </authorList>
    </citation>
    <scope>NUCLEOTIDE SEQUENCE</scope>
    <source>
        <strain evidence="2">KCTC 32296</strain>
    </source>
</reference>
<sequence>MRPTSKGKAVSEQHRPAPIGGYQSDMFKSVEFFDRANHLQLFPSHPWTVRAVWEVLGPILFPFSWPHIPADVDIYEPCAGLGHMVAPLRELFPRVHAFDIEDWGKGFDLGDALTWGPKHPEMYNVCFTNPPFDKPLRGMAERIVRHAQTSCDCVIILARSGFLFGQERQKLHHHNPAGNLRFLLPLAERAPMQLGEYNAKCSKPQEYAFFVYERGYTGSYTGLPIPVGAKARHFRPEDIDI</sequence>
<gene>
    <name evidence="2" type="ORF">GCM10011273_17240</name>
</gene>
<dbReference type="Proteomes" id="UP000662572">
    <property type="component" value="Unassembled WGS sequence"/>
</dbReference>
<evidence type="ECO:0008006" key="4">
    <source>
        <dbReference type="Google" id="ProtNLM"/>
    </source>
</evidence>